<evidence type="ECO:0000256" key="3">
    <source>
        <dbReference type="ARBA" id="ARBA00022481"/>
    </source>
</evidence>
<dbReference type="Gene3D" id="3.30.160.20">
    <property type="match status" value="1"/>
</dbReference>
<dbReference type="SMART" id="SM00937">
    <property type="entry name" value="PCRF"/>
    <property type="match status" value="1"/>
</dbReference>
<sequence length="360" mass="41152">MSKSIRDTLEEKLARYRELEAAMADPAVQGDGAKMSAVAREHGGLTRMVTNYIEFKRLTDEILGCQEMAEAAEDFDEREMAETEMAELRKQREKLWEELLAMTVGGEDSHRTRCVMEIRAGTGGDEAALFARDLYEMYIKYAEHKHWRTEIMDASINDMGGFKDITVTFEGDGVYRDLQYESGGHRVQRVPETETQGRIHTSAATVAVMPEPEDVEVNLKPDDYRVDKFGASGPGGQHVNKTESAIRVTHHETGIVVQCQDEKSQHKNLAKALRVLKARVYEKKREEESNKRAEERRGLVGSGDRSQRIRTYNYPQNRLTDHRINLTLYKLDQIIAGDVYPVTEALIEYDRDQLRSEMEE</sequence>
<evidence type="ECO:0000256" key="2">
    <source>
        <dbReference type="ARBA" id="ARBA00010835"/>
    </source>
</evidence>
<dbReference type="Proteomes" id="UP000320672">
    <property type="component" value="Chromosome"/>
</dbReference>
<dbReference type="InterPro" id="IPR045853">
    <property type="entry name" value="Pep_chain_release_fac_I_sf"/>
</dbReference>
<keyword evidence="5" id="KW-0963">Cytoplasm</keyword>
<dbReference type="EMBL" id="CP036262">
    <property type="protein sequence ID" value="QDS96173.1"/>
    <property type="molecule type" value="Genomic_DNA"/>
</dbReference>
<feature type="compositionally biased region" description="Basic and acidic residues" evidence="8">
    <location>
        <begin position="283"/>
        <end position="298"/>
    </location>
</feature>
<dbReference type="NCBIfam" id="NF001859">
    <property type="entry name" value="PRK00591.1"/>
    <property type="match status" value="1"/>
</dbReference>
<feature type="region of interest" description="Disordered" evidence="8">
    <location>
        <begin position="283"/>
        <end position="309"/>
    </location>
</feature>
<dbReference type="GO" id="GO:0016149">
    <property type="term" value="F:translation release factor activity, codon specific"/>
    <property type="evidence" value="ECO:0007669"/>
    <property type="project" value="UniProtKB-UniRule"/>
</dbReference>
<comment type="similarity">
    <text evidence="2 5">Belongs to the prokaryotic/mitochondrial release factor family.</text>
</comment>
<dbReference type="FunFam" id="3.30.70.1660:FF:000002">
    <property type="entry name" value="Peptide chain release factor 1"/>
    <property type="match status" value="1"/>
</dbReference>
<protein>
    <recommendedName>
        <fullName evidence="5 6">Peptide chain release factor 1</fullName>
        <shortName evidence="5">RF-1</shortName>
    </recommendedName>
</protein>
<dbReference type="NCBIfam" id="TIGR00019">
    <property type="entry name" value="prfA"/>
    <property type="match status" value="1"/>
</dbReference>
<dbReference type="Gene3D" id="3.30.70.1660">
    <property type="match status" value="1"/>
</dbReference>
<dbReference type="InterPro" id="IPR004373">
    <property type="entry name" value="RF-1"/>
</dbReference>
<accession>A0A517MMQ9</accession>
<evidence type="ECO:0000256" key="8">
    <source>
        <dbReference type="SAM" id="MobiDB-lite"/>
    </source>
</evidence>
<keyword evidence="4 5" id="KW-0648">Protein biosynthesis</keyword>
<evidence type="ECO:0000256" key="1">
    <source>
        <dbReference type="ARBA" id="ARBA00002986"/>
    </source>
</evidence>
<dbReference type="AlphaFoldDB" id="A0A517MMQ9"/>
<evidence type="ECO:0000256" key="7">
    <source>
        <dbReference type="SAM" id="Coils"/>
    </source>
</evidence>
<evidence type="ECO:0000259" key="9">
    <source>
        <dbReference type="SMART" id="SM00937"/>
    </source>
</evidence>
<reference evidence="10 11" key="1">
    <citation type="submission" date="2019-02" db="EMBL/GenBank/DDBJ databases">
        <title>Deep-cultivation of Planctomycetes and their phenomic and genomic characterization uncovers novel biology.</title>
        <authorList>
            <person name="Wiegand S."/>
            <person name="Jogler M."/>
            <person name="Boedeker C."/>
            <person name="Pinto D."/>
            <person name="Vollmers J."/>
            <person name="Rivas-Marin E."/>
            <person name="Kohn T."/>
            <person name="Peeters S.H."/>
            <person name="Heuer A."/>
            <person name="Rast P."/>
            <person name="Oberbeckmann S."/>
            <person name="Bunk B."/>
            <person name="Jeske O."/>
            <person name="Meyerdierks A."/>
            <person name="Storesund J.E."/>
            <person name="Kallscheuer N."/>
            <person name="Luecker S."/>
            <person name="Lage O.M."/>
            <person name="Pohl T."/>
            <person name="Merkel B.J."/>
            <person name="Hornburger P."/>
            <person name="Mueller R.-W."/>
            <person name="Bruemmer F."/>
            <person name="Labrenz M."/>
            <person name="Spormann A.M."/>
            <person name="Op den Camp H."/>
            <person name="Overmann J."/>
            <person name="Amann R."/>
            <person name="Jetten M.S.M."/>
            <person name="Mascher T."/>
            <person name="Medema M.H."/>
            <person name="Devos D.P."/>
            <person name="Kaster A.-K."/>
            <person name="Ovreas L."/>
            <person name="Rohde M."/>
            <person name="Galperin M.Y."/>
            <person name="Jogler C."/>
        </authorList>
    </citation>
    <scope>NUCLEOTIDE SEQUENCE [LARGE SCALE GENOMIC DNA]</scope>
    <source>
        <strain evidence="10 11">FF011L</strain>
    </source>
</reference>
<feature type="domain" description="Peptide chain release factor" evidence="9">
    <location>
        <begin position="67"/>
        <end position="181"/>
    </location>
</feature>
<dbReference type="OrthoDB" id="9806673at2"/>
<evidence type="ECO:0000256" key="5">
    <source>
        <dbReference type="HAMAP-Rule" id="MF_00093"/>
    </source>
</evidence>
<dbReference type="InterPro" id="IPR005139">
    <property type="entry name" value="PCRF"/>
</dbReference>
<keyword evidence="3 5" id="KW-0488">Methylation</keyword>
<feature type="coiled-coil region" evidence="7">
    <location>
        <begin position="71"/>
        <end position="98"/>
    </location>
</feature>
<evidence type="ECO:0000256" key="4">
    <source>
        <dbReference type="ARBA" id="ARBA00022917"/>
    </source>
</evidence>
<keyword evidence="11" id="KW-1185">Reference proteome</keyword>
<evidence type="ECO:0000313" key="11">
    <source>
        <dbReference type="Proteomes" id="UP000320672"/>
    </source>
</evidence>
<dbReference type="RefSeq" id="WP_145354352.1">
    <property type="nucleotide sequence ID" value="NZ_CP036262.1"/>
</dbReference>
<dbReference type="Pfam" id="PF00472">
    <property type="entry name" value="RF-1"/>
    <property type="match status" value="1"/>
</dbReference>
<dbReference type="Gene3D" id="6.10.140.1950">
    <property type="match status" value="1"/>
</dbReference>
<dbReference type="GO" id="GO:0005737">
    <property type="term" value="C:cytoplasm"/>
    <property type="evidence" value="ECO:0007669"/>
    <property type="project" value="UniProtKB-SubCell"/>
</dbReference>
<dbReference type="PANTHER" id="PTHR43804:SF7">
    <property type="entry name" value="LD18447P"/>
    <property type="match status" value="1"/>
</dbReference>
<organism evidence="10 11">
    <name type="scientific">Roseimaritima multifibrata</name>
    <dbReference type="NCBI Taxonomy" id="1930274"/>
    <lineage>
        <taxon>Bacteria</taxon>
        <taxon>Pseudomonadati</taxon>
        <taxon>Planctomycetota</taxon>
        <taxon>Planctomycetia</taxon>
        <taxon>Pirellulales</taxon>
        <taxon>Pirellulaceae</taxon>
        <taxon>Roseimaritima</taxon>
    </lineage>
</organism>
<comment type="function">
    <text evidence="1 5">Peptide chain release factor 1 directs the termination of translation in response to the peptide chain termination codons UAG and UAA.</text>
</comment>
<dbReference type="HAMAP" id="MF_00093">
    <property type="entry name" value="Rel_fac_1"/>
    <property type="match status" value="1"/>
</dbReference>
<comment type="subcellular location">
    <subcellularLocation>
        <location evidence="5">Cytoplasm</location>
    </subcellularLocation>
</comment>
<dbReference type="KEGG" id="rml:FF011L_49810"/>
<keyword evidence="7" id="KW-0175">Coiled coil</keyword>
<dbReference type="FunFam" id="3.30.160.20:FF:000004">
    <property type="entry name" value="Peptide chain release factor 1"/>
    <property type="match status" value="1"/>
</dbReference>
<dbReference type="SUPFAM" id="SSF75620">
    <property type="entry name" value="Release factor"/>
    <property type="match status" value="1"/>
</dbReference>
<feature type="modified residue" description="N5-methylglutamine" evidence="5">
    <location>
        <position position="237"/>
    </location>
</feature>
<evidence type="ECO:0000313" key="10">
    <source>
        <dbReference type="EMBL" id="QDS96173.1"/>
    </source>
</evidence>
<comment type="PTM">
    <text evidence="5">Methylated by PrmC. Methylation increases the termination efficiency of RF1.</text>
</comment>
<dbReference type="Pfam" id="PF03462">
    <property type="entry name" value="PCRF"/>
    <property type="match status" value="1"/>
</dbReference>
<proteinExistence type="inferred from homology"/>
<dbReference type="InterPro" id="IPR000352">
    <property type="entry name" value="Pep_chain_release_fac_I"/>
</dbReference>
<name>A0A517MMQ9_9BACT</name>
<dbReference type="InterPro" id="IPR050057">
    <property type="entry name" value="Prokaryotic/Mito_RF"/>
</dbReference>
<dbReference type="PANTHER" id="PTHR43804">
    <property type="entry name" value="LD18447P"/>
    <property type="match status" value="1"/>
</dbReference>
<gene>
    <name evidence="10" type="primary">prfA_2</name>
    <name evidence="5" type="synonym">prfA</name>
    <name evidence="10" type="ORF">FF011L_49810</name>
</gene>
<evidence type="ECO:0000256" key="6">
    <source>
        <dbReference type="NCBIfam" id="TIGR00019"/>
    </source>
</evidence>